<accession>A0A7G6T025</accession>
<evidence type="ECO:0000313" key="3">
    <source>
        <dbReference type="EMBL" id="QND60107.1"/>
    </source>
</evidence>
<dbReference type="Proteomes" id="UP000515465">
    <property type="component" value="Chromosome"/>
</dbReference>
<name>A0A7G6T025_9HYPH</name>
<proteinExistence type="predicted"/>
<organism evidence="3 4">
    <name type="scientific">Mesorhizobium huakuii</name>
    <dbReference type="NCBI Taxonomy" id="28104"/>
    <lineage>
        <taxon>Bacteria</taxon>
        <taxon>Pseudomonadati</taxon>
        <taxon>Pseudomonadota</taxon>
        <taxon>Alphaproteobacteria</taxon>
        <taxon>Hyphomicrobiales</taxon>
        <taxon>Phyllobacteriaceae</taxon>
        <taxon>Mesorhizobium</taxon>
    </lineage>
</organism>
<dbReference type="AlphaFoldDB" id="A0A7G6T025"/>
<sequence length="235" mass="26228">MVQRHTVVIPTADGSGAEVYPLKEWGRQHPDMFPDGFDFVYGTSHSYRKALLQRQGWTKQESEAEYRLIAPGAEGSIGIVEDLLGEAEPVERGYDAPYFSLEYQLRDFLASNLSTIDFGGKRLCLYVDPTGRDGVEYPTAVGPIDLLAVDNEGSFYVFELKRGNSSDRAIGQIARYMGWVKQTIGRDKEVQGIIVAKNVGENLKYARSVLPSVTLFEYEVSFSLRLANNVEAVRS</sequence>
<dbReference type="CDD" id="cd22341">
    <property type="entry name" value="NucS-like"/>
    <property type="match status" value="1"/>
</dbReference>
<gene>
    <name evidence="3" type="ORF">HB778_28845</name>
</gene>
<dbReference type="GO" id="GO:0004519">
    <property type="term" value="F:endonuclease activity"/>
    <property type="evidence" value="ECO:0007669"/>
    <property type="project" value="InterPro"/>
</dbReference>
<dbReference type="InterPro" id="IPR002793">
    <property type="entry name" value="Endonuclease_NucS"/>
</dbReference>
<dbReference type="Gene3D" id="3.40.1350.10">
    <property type="match status" value="1"/>
</dbReference>
<evidence type="ECO:0000259" key="2">
    <source>
        <dbReference type="Pfam" id="PF01939"/>
    </source>
</evidence>
<keyword evidence="1" id="KW-0238">DNA-binding</keyword>
<evidence type="ECO:0000313" key="4">
    <source>
        <dbReference type="Proteomes" id="UP000515465"/>
    </source>
</evidence>
<dbReference type="InterPro" id="IPR011856">
    <property type="entry name" value="tRNA_endonuc-like_dom_sf"/>
</dbReference>
<dbReference type="Pfam" id="PF01939">
    <property type="entry name" value="NucS_C"/>
    <property type="match status" value="1"/>
</dbReference>
<dbReference type="GO" id="GO:0003677">
    <property type="term" value="F:DNA binding"/>
    <property type="evidence" value="ECO:0007669"/>
    <property type="project" value="UniProtKB-KW"/>
</dbReference>
<reference evidence="4" key="1">
    <citation type="journal article" date="2020" name="Mol. Plant Microbe">
        <title>Rhizobial microsymbionts of the narrowly endemic Oxytropis species growing in Kamchatka are characterized by significant genetic diversity and possess a set of genes that are associated with T3SS and T6SS secretion systems and can affect the development of symbiosis.</title>
        <authorList>
            <person name="Safronova V."/>
            <person name="Guro P."/>
            <person name="Sazanova A."/>
            <person name="Kuznetsova I."/>
            <person name="Belimov A."/>
            <person name="Yakubov V."/>
            <person name="Chirak E."/>
            <person name="Afonin A."/>
            <person name="Gogolev Y."/>
            <person name="Andronov E."/>
            <person name="Tikhonovich I."/>
        </authorList>
    </citation>
    <scope>NUCLEOTIDE SEQUENCE [LARGE SCALE GENOMIC DNA]</scope>
    <source>
        <strain evidence="4">583</strain>
    </source>
</reference>
<dbReference type="EMBL" id="CP050296">
    <property type="protein sequence ID" value="QND60107.1"/>
    <property type="molecule type" value="Genomic_DNA"/>
</dbReference>
<dbReference type="RefSeq" id="WP_183458861.1">
    <property type="nucleotide sequence ID" value="NZ_CP050296.1"/>
</dbReference>
<dbReference type="InterPro" id="IPR048301">
    <property type="entry name" value="NucS_C"/>
</dbReference>
<evidence type="ECO:0000256" key="1">
    <source>
        <dbReference type="ARBA" id="ARBA00023125"/>
    </source>
</evidence>
<feature type="domain" description="Endonuclease NucS C-terminal" evidence="2">
    <location>
        <begin position="136"/>
        <end position="201"/>
    </location>
</feature>
<protein>
    <submittedName>
        <fullName evidence="3">DUF91 domain-containing protein</fullName>
    </submittedName>
</protein>